<organism evidence="2 3">
    <name type="scientific">Burkholderia cepacia</name>
    <name type="common">Pseudomonas cepacia</name>
    <dbReference type="NCBI Taxonomy" id="292"/>
    <lineage>
        <taxon>Bacteria</taxon>
        <taxon>Pseudomonadati</taxon>
        <taxon>Pseudomonadota</taxon>
        <taxon>Betaproteobacteria</taxon>
        <taxon>Burkholderiales</taxon>
        <taxon>Burkholderiaceae</taxon>
        <taxon>Burkholderia</taxon>
        <taxon>Burkholderia cepacia complex</taxon>
    </lineage>
</organism>
<dbReference type="Gene3D" id="3.90.820.10">
    <property type="entry name" value="Structural Genomics, Unknown Function 30-nov-00 1gh9 Mol_id"/>
    <property type="match status" value="1"/>
</dbReference>
<dbReference type="AlphaFoldDB" id="A0A0J5XC38"/>
<proteinExistence type="predicted"/>
<dbReference type="InterPro" id="IPR005153">
    <property type="entry name" value="MbtH-like_dom"/>
</dbReference>
<dbReference type="Proteomes" id="UP000036338">
    <property type="component" value="Unassembled WGS sequence"/>
</dbReference>
<dbReference type="PANTHER" id="PTHR38444:SF1">
    <property type="entry name" value="ENTEROBACTIN BIOSYNTHESIS PROTEIN YBDZ"/>
    <property type="match status" value="1"/>
</dbReference>
<dbReference type="EMBL" id="LDWR01000014">
    <property type="protein sequence ID" value="KML60412.1"/>
    <property type="molecule type" value="Genomic_DNA"/>
</dbReference>
<dbReference type="SUPFAM" id="SSF160582">
    <property type="entry name" value="MbtH-like"/>
    <property type="match status" value="1"/>
</dbReference>
<dbReference type="RefSeq" id="WP_048244827.1">
    <property type="nucleotide sequence ID" value="NZ_LDWR01000014.1"/>
</dbReference>
<reference evidence="2 3" key="1">
    <citation type="submission" date="2015-05" db="EMBL/GenBank/DDBJ databases">
        <title>Draft genome of Burkholderia cepacia LK29.</title>
        <authorList>
            <person name="Chan X.Y."/>
        </authorList>
    </citation>
    <scope>NUCLEOTIDE SEQUENCE [LARGE SCALE GENOMIC DNA]</scope>
    <source>
        <strain evidence="2 3">LK29</strain>
    </source>
</reference>
<dbReference type="GO" id="GO:0019290">
    <property type="term" value="P:siderophore biosynthetic process"/>
    <property type="evidence" value="ECO:0007669"/>
    <property type="project" value="TreeGrafter"/>
</dbReference>
<protein>
    <submittedName>
        <fullName evidence="2">Antibiotic synthesis protein MbtH</fullName>
    </submittedName>
</protein>
<gene>
    <name evidence="2" type="ORF">VL15_08410</name>
</gene>
<evidence type="ECO:0000313" key="3">
    <source>
        <dbReference type="Proteomes" id="UP000036338"/>
    </source>
</evidence>
<dbReference type="InterPro" id="IPR038020">
    <property type="entry name" value="MbtH-like_sf"/>
</dbReference>
<dbReference type="InterPro" id="IPR037407">
    <property type="entry name" value="MLP_fam"/>
</dbReference>
<comment type="caution">
    <text evidence="2">The sequence shown here is derived from an EMBL/GenBank/DDBJ whole genome shotgun (WGS) entry which is preliminary data.</text>
</comment>
<dbReference type="PATRIC" id="fig|292.27.peg.1256"/>
<dbReference type="GO" id="GO:0005829">
    <property type="term" value="C:cytosol"/>
    <property type="evidence" value="ECO:0007669"/>
    <property type="project" value="TreeGrafter"/>
</dbReference>
<feature type="domain" description="MbtH-like" evidence="1">
    <location>
        <begin position="3"/>
        <end position="53"/>
    </location>
</feature>
<name>A0A0J5XC38_BURCE</name>
<sequence length="69" mass="7760">MEAETPQNDAVFKVVVNHEEQYAIWPDDKHVPEGWRAAGPSGTRDACLEWINANWTDMRPLSVRAALPA</sequence>
<accession>A0A0J5XC38</accession>
<evidence type="ECO:0000313" key="2">
    <source>
        <dbReference type="EMBL" id="KML60412.1"/>
    </source>
</evidence>
<evidence type="ECO:0000259" key="1">
    <source>
        <dbReference type="SMART" id="SM00923"/>
    </source>
</evidence>
<dbReference type="Pfam" id="PF03621">
    <property type="entry name" value="MbtH"/>
    <property type="match status" value="1"/>
</dbReference>
<dbReference type="PANTHER" id="PTHR38444">
    <property type="entry name" value="ENTEROBACTIN BIOSYNTHESIS PROTEIN YBDZ"/>
    <property type="match status" value="1"/>
</dbReference>
<dbReference type="SMART" id="SM00923">
    <property type="entry name" value="MbtH"/>
    <property type="match status" value="1"/>
</dbReference>